<dbReference type="Proteomes" id="UP000261340">
    <property type="component" value="Unplaced"/>
</dbReference>
<keyword evidence="4" id="KW-1185">Reference proteome</keyword>
<dbReference type="InterPro" id="IPR003598">
    <property type="entry name" value="Ig_sub2"/>
</dbReference>
<dbReference type="AlphaFoldDB" id="A0A3Q0T0L0"/>
<evidence type="ECO:0000259" key="2">
    <source>
        <dbReference type="PROSITE" id="PS50835"/>
    </source>
</evidence>
<dbReference type="Pfam" id="PF07686">
    <property type="entry name" value="V-set"/>
    <property type="match status" value="1"/>
</dbReference>
<dbReference type="Pfam" id="PF00047">
    <property type="entry name" value="ig"/>
    <property type="match status" value="1"/>
</dbReference>
<dbReference type="InterPro" id="IPR013151">
    <property type="entry name" value="Immunoglobulin_dom"/>
</dbReference>
<dbReference type="CDD" id="cd00099">
    <property type="entry name" value="IgV"/>
    <property type="match status" value="2"/>
</dbReference>
<feature type="domain" description="Ig-like" evidence="2">
    <location>
        <begin position="5"/>
        <end position="71"/>
    </location>
</feature>
<evidence type="ECO:0000313" key="3">
    <source>
        <dbReference type="Ensembl" id="ENSACIP00000028432.1"/>
    </source>
</evidence>
<dbReference type="InterPro" id="IPR050150">
    <property type="entry name" value="IgV_Light_Chain"/>
</dbReference>
<dbReference type="SUPFAM" id="SSF48726">
    <property type="entry name" value="Immunoglobulin"/>
    <property type="match status" value="2"/>
</dbReference>
<feature type="domain" description="Ig-like" evidence="2">
    <location>
        <begin position="126"/>
        <end position="232"/>
    </location>
</feature>
<accession>A0A3Q0T0L0</accession>
<dbReference type="InterPro" id="IPR007110">
    <property type="entry name" value="Ig-like_dom"/>
</dbReference>
<name>A0A3Q0T0L0_AMPCI</name>
<proteinExistence type="predicted"/>
<dbReference type="SMART" id="SM00409">
    <property type="entry name" value="IG"/>
    <property type="match status" value="2"/>
</dbReference>
<dbReference type="InterPro" id="IPR013106">
    <property type="entry name" value="Ig_V-set"/>
</dbReference>
<protein>
    <recommendedName>
        <fullName evidence="2">Ig-like domain-containing protein</fullName>
    </recommendedName>
</protein>
<dbReference type="GeneTree" id="ENSGT01030000234530"/>
<reference evidence="3" key="2">
    <citation type="submission" date="2025-09" db="UniProtKB">
        <authorList>
            <consortium name="Ensembl"/>
        </authorList>
    </citation>
    <scope>IDENTIFICATION</scope>
</reference>
<sequence length="240" mass="26587">MNEVPHQIPLTVAKIGDDVNLTCTVLRAYGQISLKGQFYNSRFSATKVGNVNSLTIRNISKEDEATYLCQAGSAYVMEFIAGTVLVVNEWEKALFPMVLRQGGGVQQGRWKKKNGGGGDDWKKISAEVALQMPLIEVKVGGNVTLQCSVTEKEGKFVHWFKQAPGYMVQTVATGSYTKQTLSEPFNNDRFTVSEGQSQYFLTIRNVHKEDEASYFCQYGSKVFKNGKGRSITVFVVLLGS</sequence>
<evidence type="ECO:0000256" key="1">
    <source>
        <dbReference type="ARBA" id="ARBA00023319"/>
    </source>
</evidence>
<dbReference type="Ensembl" id="ENSACIT00000029184.1">
    <property type="protein sequence ID" value="ENSACIP00000028432.1"/>
    <property type="gene ID" value="ENSACIG00000022015.1"/>
</dbReference>
<dbReference type="InterPro" id="IPR036179">
    <property type="entry name" value="Ig-like_dom_sf"/>
</dbReference>
<dbReference type="Gene3D" id="2.60.40.10">
    <property type="entry name" value="Immunoglobulins"/>
    <property type="match status" value="2"/>
</dbReference>
<dbReference type="SMART" id="SM00406">
    <property type="entry name" value="IGv"/>
    <property type="match status" value="1"/>
</dbReference>
<keyword evidence="1" id="KW-0393">Immunoglobulin domain</keyword>
<dbReference type="InterPro" id="IPR003599">
    <property type="entry name" value="Ig_sub"/>
</dbReference>
<dbReference type="PROSITE" id="PS50835">
    <property type="entry name" value="IG_LIKE"/>
    <property type="match status" value="2"/>
</dbReference>
<organism evidence="3 4">
    <name type="scientific">Amphilophus citrinellus</name>
    <name type="common">Midas cichlid</name>
    <name type="synonym">Cichlasoma citrinellum</name>
    <dbReference type="NCBI Taxonomy" id="61819"/>
    <lineage>
        <taxon>Eukaryota</taxon>
        <taxon>Metazoa</taxon>
        <taxon>Chordata</taxon>
        <taxon>Craniata</taxon>
        <taxon>Vertebrata</taxon>
        <taxon>Euteleostomi</taxon>
        <taxon>Actinopterygii</taxon>
        <taxon>Neopterygii</taxon>
        <taxon>Teleostei</taxon>
        <taxon>Neoteleostei</taxon>
        <taxon>Acanthomorphata</taxon>
        <taxon>Ovalentaria</taxon>
        <taxon>Cichlomorphae</taxon>
        <taxon>Cichliformes</taxon>
        <taxon>Cichlidae</taxon>
        <taxon>New World cichlids</taxon>
        <taxon>Cichlasomatinae</taxon>
        <taxon>Heroini</taxon>
        <taxon>Amphilophus</taxon>
    </lineage>
</organism>
<dbReference type="SMART" id="SM00408">
    <property type="entry name" value="IGc2"/>
    <property type="match status" value="2"/>
</dbReference>
<evidence type="ECO:0000313" key="4">
    <source>
        <dbReference type="Proteomes" id="UP000261340"/>
    </source>
</evidence>
<dbReference type="InterPro" id="IPR013783">
    <property type="entry name" value="Ig-like_fold"/>
</dbReference>
<reference evidence="3" key="1">
    <citation type="submission" date="2025-08" db="UniProtKB">
        <authorList>
            <consortium name="Ensembl"/>
        </authorList>
    </citation>
    <scope>IDENTIFICATION</scope>
</reference>
<dbReference type="PANTHER" id="PTHR23267">
    <property type="entry name" value="IMMUNOGLOBULIN LIGHT CHAIN"/>
    <property type="match status" value="1"/>
</dbReference>